<keyword evidence="3" id="KW-0238">DNA-binding</keyword>
<feature type="non-terminal residue" evidence="7">
    <location>
        <position position="292"/>
    </location>
</feature>
<dbReference type="NCBIfam" id="NF040570">
    <property type="entry name" value="guided_TnpB"/>
    <property type="match status" value="1"/>
</dbReference>
<dbReference type="GO" id="GO:0032196">
    <property type="term" value="P:transposition"/>
    <property type="evidence" value="ECO:0007669"/>
    <property type="project" value="UniProtKB-KW"/>
</dbReference>
<dbReference type="AlphaFoldDB" id="T1B9R0"/>
<accession>T1B9R0</accession>
<evidence type="ECO:0000256" key="3">
    <source>
        <dbReference type="ARBA" id="ARBA00023125"/>
    </source>
</evidence>
<dbReference type="Pfam" id="PF01385">
    <property type="entry name" value="OrfB_IS605"/>
    <property type="match status" value="1"/>
</dbReference>
<keyword evidence="4" id="KW-0233">DNA recombination</keyword>
<reference evidence="7" key="2">
    <citation type="journal article" date="2014" name="ISME J.">
        <title>Microbial stratification in low pH oxic and suboxic macroscopic growths along an acid mine drainage.</title>
        <authorList>
            <person name="Mendez-Garcia C."/>
            <person name="Mesa V."/>
            <person name="Sprenger R.R."/>
            <person name="Richter M."/>
            <person name="Diez M.S."/>
            <person name="Solano J."/>
            <person name="Bargiela R."/>
            <person name="Golyshina O.V."/>
            <person name="Manteca A."/>
            <person name="Ramos J.L."/>
            <person name="Gallego J.R."/>
            <person name="Llorente I."/>
            <person name="Martins Dos Santos V.A."/>
            <person name="Jensen O.N."/>
            <person name="Pelaez A.I."/>
            <person name="Sanchez J."/>
            <person name="Ferrer M."/>
        </authorList>
    </citation>
    <scope>NUCLEOTIDE SEQUENCE</scope>
</reference>
<evidence type="ECO:0000256" key="1">
    <source>
        <dbReference type="ARBA" id="ARBA00008761"/>
    </source>
</evidence>
<gene>
    <name evidence="7" type="ORF">B1A_13674</name>
</gene>
<comment type="caution">
    <text evidence="7">The sequence shown here is derived from an EMBL/GenBank/DDBJ whole genome shotgun (WGS) entry which is preliminary data.</text>
</comment>
<name>T1B9R0_9ZZZZ</name>
<evidence type="ECO:0000256" key="2">
    <source>
        <dbReference type="ARBA" id="ARBA00022578"/>
    </source>
</evidence>
<evidence type="ECO:0000256" key="4">
    <source>
        <dbReference type="ARBA" id="ARBA00023172"/>
    </source>
</evidence>
<evidence type="ECO:0000259" key="5">
    <source>
        <dbReference type="Pfam" id="PF01385"/>
    </source>
</evidence>
<dbReference type="InterPro" id="IPR010095">
    <property type="entry name" value="Cas12f1-like_TNB"/>
</dbReference>
<organism evidence="7">
    <name type="scientific">mine drainage metagenome</name>
    <dbReference type="NCBI Taxonomy" id="410659"/>
    <lineage>
        <taxon>unclassified sequences</taxon>
        <taxon>metagenomes</taxon>
        <taxon>ecological metagenomes</taxon>
    </lineage>
</organism>
<evidence type="ECO:0000259" key="6">
    <source>
        <dbReference type="Pfam" id="PF07282"/>
    </source>
</evidence>
<feature type="domain" description="Probable transposase IS891/IS1136/IS1341" evidence="5">
    <location>
        <begin position="60"/>
        <end position="185"/>
    </location>
</feature>
<feature type="domain" description="Cas12f1-like TNB" evidence="6">
    <location>
        <begin position="206"/>
        <end position="271"/>
    </location>
</feature>
<keyword evidence="2" id="KW-0815">Transposition</keyword>
<dbReference type="GO" id="GO:0006310">
    <property type="term" value="P:DNA recombination"/>
    <property type="evidence" value="ECO:0007669"/>
    <property type="project" value="UniProtKB-KW"/>
</dbReference>
<proteinExistence type="inferred from homology"/>
<feature type="non-terminal residue" evidence="7">
    <location>
        <position position="1"/>
    </location>
</feature>
<evidence type="ECO:0000313" key="7">
    <source>
        <dbReference type="EMBL" id="EQD49764.1"/>
    </source>
</evidence>
<comment type="similarity">
    <text evidence="1">In the C-terminal section; belongs to the transposase 35 family.</text>
</comment>
<dbReference type="GO" id="GO:0003677">
    <property type="term" value="F:DNA binding"/>
    <property type="evidence" value="ECO:0007669"/>
    <property type="project" value="UniProtKB-KW"/>
</dbReference>
<dbReference type="InterPro" id="IPR001959">
    <property type="entry name" value="Transposase"/>
</dbReference>
<sequence length="292" mass="32181">KLLDRHHVQLPVVGGLRVKEPTDKLRTRLQAGTARILRASLVSEGSRTYVSFAGITQRCTPARAPQGVCGHDVGISALVTSSDNQVVENPRAEQQVRKPISRYQRRMDRQHRTGSPNCFNEDGTHKSGGCHWNTRSQRAKETQRRLADAHARAKNVRRDALHKASRRAAATYAVNVVEDLNVAGMGSRGPGQRGFNRAAKDAALAEYRRQLSYKCPWYGSALWLAARWYPSSKMCSACRVKKAKLSRSERVFHCDACGLTLDRDLNAAKNLAALTELAGVGPMAQTVTGQPV</sequence>
<dbReference type="EMBL" id="AUZX01010017">
    <property type="protein sequence ID" value="EQD49764.1"/>
    <property type="molecule type" value="Genomic_DNA"/>
</dbReference>
<protein>
    <submittedName>
        <fullName evidence="7">Transposase, IS605 OrfB family</fullName>
    </submittedName>
</protein>
<dbReference type="Pfam" id="PF07282">
    <property type="entry name" value="Cas12f1-like_TNB"/>
    <property type="match status" value="1"/>
</dbReference>
<reference evidence="7" key="1">
    <citation type="submission" date="2013-08" db="EMBL/GenBank/DDBJ databases">
        <authorList>
            <person name="Mendez C."/>
            <person name="Richter M."/>
            <person name="Ferrer M."/>
            <person name="Sanchez J."/>
        </authorList>
    </citation>
    <scope>NUCLEOTIDE SEQUENCE</scope>
</reference>